<accession>V2XQF3</accession>
<keyword evidence="1" id="KW-1133">Transmembrane helix</keyword>
<organism evidence="2 3">
    <name type="scientific">Moniliophthora roreri (strain MCA 2997)</name>
    <name type="common">Cocoa frosty pod rot fungus</name>
    <name type="synonym">Crinipellis roreri</name>
    <dbReference type="NCBI Taxonomy" id="1381753"/>
    <lineage>
        <taxon>Eukaryota</taxon>
        <taxon>Fungi</taxon>
        <taxon>Dikarya</taxon>
        <taxon>Basidiomycota</taxon>
        <taxon>Agaricomycotina</taxon>
        <taxon>Agaricomycetes</taxon>
        <taxon>Agaricomycetidae</taxon>
        <taxon>Agaricales</taxon>
        <taxon>Marasmiineae</taxon>
        <taxon>Marasmiaceae</taxon>
        <taxon>Moniliophthora</taxon>
    </lineage>
</organism>
<comment type="caution">
    <text evidence="2">The sequence shown here is derived from an EMBL/GenBank/DDBJ whole genome shotgun (WGS) entry which is preliminary data.</text>
</comment>
<keyword evidence="1" id="KW-0472">Membrane</keyword>
<keyword evidence="3" id="KW-1185">Reference proteome</keyword>
<reference evidence="2 3" key="1">
    <citation type="journal article" date="2014" name="BMC Genomics">
        <title>Genome and secretome analysis of the hemibiotrophic fungal pathogen, Moniliophthora roreri, which causes frosty pod rot disease of cacao: mechanisms of the biotrophic and necrotrophic phases.</title>
        <authorList>
            <person name="Meinhardt L.W."/>
            <person name="Costa G.G.L."/>
            <person name="Thomazella D.P.T."/>
            <person name="Teixeira P.J.P.L."/>
            <person name="Carazzolle M.F."/>
            <person name="Schuster S.C."/>
            <person name="Carlson J.E."/>
            <person name="Guiltinan M.J."/>
            <person name="Mieczkowski P."/>
            <person name="Farmer A."/>
            <person name="Ramaraj T."/>
            <person name="Crozier J."/>
            <person name="Davis R.E."/>
            <person name="Shao J."/>
            <person name="Melnick R.L."/>
            <person name="Pereira G.A.G."/>
            <person name="Bailey B.A."/>
        </authorList>
    </citation>
    <scope>NUCLEOTIDE SEQUENCE [LARGE SCALE GENOMIC DNA]</scope>
    <source>
        <strain evidence="2 3">MCA 2997</strain>
    </source>
</reference>
<keyword evidence="1" id="KW-0812">Transmembrane</keyword>
<name>V2XQF3_MONRO</name>
<feature type="transmembrane region" description="Helical" evidence="1">
    <location>
        <begin position="21"/>
        <end position="48"/>
    </location>
</feature>
<gene>
    <name evidence="2" type="ORF">Moror_14255</name>
</gene>
<feature type="transmembrane region" description="Helical" evidence="1">
    <location>
        <begin position="54"/>
        <end position="72"/>
    </location>
</feature>
<sequence length="85" mass="9505">MPVFATSAMPMLRLGNQLVSGLYTLFLFTKSDTILVVFPMLIIALVLVGPTDLISFYTAFIWLELHLLAFDIKNQVGKVIPSMEK</sequence>
<dbReference type="HOGENOM" id="CLU_2513134_0_0_1"/>
<dbReference type="AlphaFoldDB" id="V2XQF3"/>
<dbReference type="Proteomes" id="UP000017559">
    <property type="component" value="Unassembled WGS sequence"/>
</dbReference>
<protein>
    <submittedName>
        <fullName evidence="2">Integral membrane protein</fullName>
    </submittedName>
</protein>
<proteinExistence type="predicted"/>
<dbReference type="KEGG" id="mrr:Moror_14255"/>
<dbReference type="OrthoDB" id="434972at2759"/>
<dbReference type="EMBL" id="AWSO01000122">
    <property type="protein sequence ID" value="ESK94760.1"/>
    <property type="molecule type" value="Genomic_DNA"/>
</dbReference>
<evidence type="ECO:0000256" key="1">
    <source>
        <dbReference type="SAM" id="Phobius"/>
    </source>
</evidence>
<evidence type="ECO:0000313" key="3">
    <source>
        <dbReference type="Proteomes" id="UP000017559"/>
    </source>
</evidence>
<evidence type="ECO:0000313" key="2">
    <source>
        <dbReference type="EMBL" id="ESK94760.1"/>
    </source>
</evidence>